<accession>N1WUP4</accession>
<evidence type="ECO:0000313" key="4">
    <source>
        <dbReference type="Proteomes" id="UP000012317"/>
    </source>
</evidence>
<sequence length="502" mass="58295">MRKSLFFFLLLITSSIGFGQSIDEPFSKTKMSKDLAVFKEIRQKVNSGLYKYRTKQQIDSVYNWAENEIKNLTTYREFYNLISEVTDYEGSLHNDTSIPNKKRQNLRKEKTGYFPLSLKWIQGEWLINSKNGEIPLGAKIISINDIPISEVISELNKYYTTDGQNLTGKRLGIRTHFSKYFRLNYGLQTNFKIDYKKHNANKSEEIIINSVSYSKYYERFRARHSKPFDQIYYADLDYDQKYSFQKIDSLSGLLTIHSFSMGNESSEEHKEYAKFLDSVFTKIKENKIANLIVDVRQNGGGDDPNDLVTYSYLTQRKFQENKQAWISFKKIPLLKYYNIGIPKFIRPLLVGKYNRQLQDNFPLEKDKNYYQNENSDDHTIRLPKKNAFTGNIYLLISPAVASAGSLFASMVAGNENTITIGEETIGGYYGHNGHTPMEYKLPKSKIVTRFSIVNLEQDVPQKSNQSYNRGLLPDLEVTQSFEDFIKNIDTQMNYTLELLKAE</sequence>
<reference evidence="3 4" key="1">
    <citation type="journal article" date="2014" name="Genome Biol. Evol.">
        <title>Extensive gene acquisition in the extremely psychrophilic bacterial species Psychroflexus torquis and the link to sea-ice ecosystem specialism.</title>
        <authorList>
            <person name="Feng S."/>
            <person name="Powell S.M."/>
            <person name="Wilson R."/>
            <person name="Bowman J.P."/>
        </authorList>
    </citation>
    <scope>NUCLEOTIDE SEQUENCE [LARGE SCALE GENOMIC DNA]</scope>
    <source>
        <strain evidence="3 4">ACAM 44</strain>
    </source>
</reference>
<dbReference type="AlphaFoldDB" id="N1WUP4"/>
<dbReference type="InterPro" id="IPR005151">
    <property type="entry name" value="Tail-specific_protease"/>
</dbReference>
<keyword evidence="3" id="KW-0378">Hydrolase</keyword>
<dbReference type="Gene3D" id="3.90.226.10">
    <property type="entry name" value="2-enoyl-CoA Hydratase, Chain A, domain 1"/>
    <property type="match status" value="1"/>
</dbReference>
<keyword evidence="3" id="KW-0645">Protease</keyword>
<evidence type="ECO:0000259" key="2">
    <source>
        <dbReference type="Pfam" id="PF03572"/>
    </source>
</evidence>
<feature type="chain" id="PRO_5004113839" evidence="1">
    <location>
        <begin position="20"/>
        <end position="502"/>
    </location>
</feature>
<keyword evidence="4" id="KW-1185">Reference proteome</keyword>
<dbReference type="eggNOG" id="COG0793">
    <property type="taxonomic scope" value="Bacteria"/>
</dbReference>
<organism evidence="3 4">
    <name type="scientific">Psychroflexus gondwanensis ACAM 44</name>
    <dbReference type="NCBI Taxonomy" id="1189619"/>
    <lineage>
        <taxon>Bacteria</taxon>
        <taxon>Pseudomonadati</taxon>
        <taxon>Bacteroidota</taxon>
        <taxon>Flavobacteriia</taxon>
        <taxon>Flavobacteriales</taxon>
        <taxon>Flavobacteriaceae</taxon>
        <taxon>Psychroflexus</taxon>
    </lineage>
</organism>
<protein>
    <submittedName>
        <fullName evidence="3">Periplasmic protease</fullName>
    </submittedName>
</protein>
<dbReference type="InterPro" id="IPR029045">
    <property type="entry name" value="ClpP/crotonase-like_dom_sf"/>
</dbReference>
<proteinExistence type="predicted"/>
<feature type="signal peptide" evidence="1">
    <location>
        <begin position="1"/>
        <end position="19"/>
    </location>
</feature>
<comment type="caution">
    <text evidence="3">The sequence shown here is derived from an EMBL/GenBank/DDBJ whole genome shotgun (WGS) entry which is preliminary data.</text>
</comment>
<dbReference type="Proteomes" id="UP000012317">
    <property type="component" value="Unassembled WGS sequence"/>
</dbReference>
<dbReference type="GO" id="GO:0008236">
    <property type="term" value="F:serine-type peptidase activity"/>
    <property type="evidence" value="ECO:0007669"/>
    <property type="project" value="InterPro"/>
</dbReference>
<gene>
    <name evidence="3" type="ORF">pgond44_10136</name>
</gene>
<evidence type="ECO:0000256" key="1">
    <source>
        <dbReference type="SAM" id="SignalP"/>
    </source>
</evidence>
<dbReference type="SUPFAM" id="SSF52096">
    <property type="entry name" value="ClpP/crotonase"/>
    <property type="match status" value="1"/>
</dbReference>
<dbReference type="Pfam" id="PF03572">
    <property type="entry name" value="Peptidase_S41"/>
    <property type="match status" value="1"/>
</dbReference>
<dbReference type="EMBL" id="APLF01000009">
    <property type="protein sequence ID" value="EMY80912.1"/>
    <property type="molecule type" value="Genomic_DNA"/>
</dbReference>
<dbReference type="GO" id="GO:0006508">
    <property type="term" value="P:proteolysis"/>
    <property type="evidence" value="ECO:0007669"/>
    <property type="project" value="UniProtKB-KW"/>
</dbReference>
<dbReference type="PATRIC" id="fig|1189619.4.peg.2090"/>
<keyword evidence="1" id="KW-0732">Signal</keyword>
<name>N1WUP4_9FLAO</name>
<evidence type="ECO:0000313" key="3">
    <source>
        <dbReference type="EMBL" id="EMY80912.1"/>
    </source>
</evidence>
<feature type="domain" description="Tail specific protease" evidence="2">
    <location>
        <begin position="252"/>
        <end position="437"/>
    </location>
</feature>
<dbReference type="RefSeq" id="WP_003441028.1">
    <property type="nucleotide sequence ID" value="NZ_APLF01000009.1"/>
</dbReference>
<dbReference type="STRING" id="1189619.pgond44_10136"/>